<feature type="transmembrane region" description="Helical" evidence="5">
    <location>
        <begin position="298"/>
        <end position="319"/>
    </location>
</feature>
<dbReference type="PANTHER" id="PTHR22773">
    <property type="entry name" value="NADH DEHYDROGENASE"/>
    <property type="match status" value="1"/>
</dbReference>
<comment type="similarity">
    <text evidence="5">Belongs to the complex I subunit 2 family.</text>
</comment>
<sequence>MPNINDILIMLPEFFLVTAACILLLADAFMKPAERVYLHWLSIGVLVVTGYLVLRYQPEGAVTAFNGMFIRDGLGAVLKLFAILSTILVFIYGRPYMVDRKLFVGEFYTLMLFAVIGVMLLVSAGNLVMIYLGLELLTLSSYALVALNRDSSLSSEAAIKYFVLGALSSGMLLYGMSMVYGATGALGLAQLHEAIPHSAMPHLLVFGLVFMVIGVAFKLGVAPFHMWIPDVYEGSPTAVTTFIGSASKLAAFGMAFRLLATGMGDFAQHWQIMLAALAVASLAIGNIVAIVQSNLKRLLAYSTISHMGYLLLGLVNAGPEGYSAAMFYAVSYALMSTAAFGVILALSRAGFECDNIDDFKGLNQRAPWMAFLMMLALFSLAGVPPMFGFYAKLLVLQAAIHAGMLWLAIVGAVFAIIGLYYYLRVVKVMYFDKPEAGTEVRLQSDFTLRLVLSLNALVLLGLGLYWGPLLNWCKQAFVG</sequence>
<feature type="transmembrane region" description="Helical" evidence="5">
    <location>
        <begin position="6"/>
        <end position="25"/>
    </location>
</feature>
<evidence type="ECO:0000256" key="6">
    <source>
        <dbReference type="RuleBase" id="RU000320"/>
    </source>
</evidence>
<dbReference type="Pfam" id="PF00361">
    <property type="entry name" value="Proton_antipo_M"/>
    <property type="match status" value="1"/>
</dbReference>
<reference evidence="9" key="1">
    <citation type="journal article" date="2019" name="Int. J. Syst. Evol. Microbiol.">
        <title>The Global Catalogue of Microorganisms (GCM) 10K type strain sequencing project: providing services to taxonomists for standard genome sequencing and annotation.</title>
        <authorList>
            <consortium name="The Broad Institute Genomics Platform"/>
            <consortium name="The Broad Institute Genome Sequencing Center for Infectious Disease"/>
            <person name="Wu L."/>
            <person name="Ma J."/>
        </authorList>
    </citation>
    <scope>NUCLEOTIDE SEQUENCE [LARGE SCALE GENOMIC DNA]</scope>
    <source>
        <strain evidence="9">NBRC 111981</strain>
    </source>
</reference>
<feature type="transmembrane region" description="Helical" evidence="5">
    <location>
        <begin position="272"/>
        <end position="291"/>
    </location>
</feature>
<feature type="transmembrane region" description="Helical" evidence="5">
    <location>
        <begin position="446"/>
        <end position="466"/>
    </location>
</feature>
<organism evidence="8 9">
    <name type="scientific">Dyella flagellata</name>
    <dbReference type="NCBI Taxonomy" id="1867833"/>
    <lineage>
        <taxon>Bacteria</taxon>
        <taxon>Pseudomonadati</taxon>
        <taxon>Pseudomonadota</taxon>
        <taxon>Gammaproteobacteria</taxon>
        <taxon>Lysobacterales</taxon>
        <taxon>Rhodanobacteraceae</taxon>
        <taxon>Dyella</taxon>
    </lineage>
</organism>
<comment type="function">
    <text evidence="5">NDH-1 shuttles electrons from NADH, via FMN and iron-sulfur (Fe-S) centers, to quinones in the respiratory chain. The immediate electron acceptor for the enzyme in this species is believed to be ubiquinone. Couples the redox reaction to proton translocation (for every two electrons transferred, four hydrogen ions are translocated across the cytoplasmic membrane), and thus conserves the redox energy in a proton gradient.</text>
</comment>
<comment type="caution">
    <text evidence="8">The sequence shown here is derived from an EMBL/GenBank/DDBJ whole genome shotgun (WGS) entry which is preliminary data.</text>
</comment>
<dbReference type="Proteomes" id="UP001156627">
    <property type="component" value="Unassembled WGS sequence"/>
</dbReference>
<keyword evidence="5" id="KW-0520">NAD</keyword>
<keyword evidence="9" id="KW-1185">Reference proteome</keyword>
<evidence type="ECO:0000313" key="9">
    <source>
        <dbReference type="Proteomes" id="UP001156627"/>
    </source>
</evidence>
<gene>
    <name evidence="5 8" type="primary">nuoN</name>
    <name evidence="8" type="ORF">GCM10007898_05900</name>
</gene>
<keyword evidence="5" id="KW-0874">Quinone</keyword>
<dbReference type="NCBIfam" id="TIGR01770">
    <property type="entry name" value="NDH_I_N"/>
    <property type="match status" value="1"/>
</dbReference>
<comment type="subunit">
    <text evidence="5">NDH-1 is composed of 14 different subunits. Subunits NuoA, H, J, K, L, M, N constitute the membrane sector of the complex.</text>
</comment>
<evidence type="ECO:0000256" key="4">
    <source>
        <dbReference type="ARBA" id="ARBA00023136"/>
    </source>
</evidence>
<evidence type="ECO:0000313" key="8">
    <source>
        <dbReference type="EMBL" id="GLQ87024.1"/>
    </source>
</evidence>
<evidence type="ECO:0000256" key="2">
    <source>
        <dbReference type="ARBA" id="ARBA00022692"/>
    </source>
</evidence>
<feature type="transmembrane region" description="Helical" evidence="5">
    <location>
        <begin position="37"/>
        <end position="54"/>
    </location>
</feature>
<comment type="subcellular location">
    <subcellularLocation>
        <location evidence="5">Cell membrane</location>
        <topology evidence="5">Multi-pass membrane protein</topology>
    </subcellularLocation>
    <subcellularLocation>
        <location evidence="1">Endomembrane system</location>
        <topology evidence="1">Multi-pass membrane protein</topology>
    </subcellularLocation>
    <subcellularLocation>
        <location evidence="6">Membrane</location>
        <topology evidence="6">Multi-pass membrane protein</topology>
    </subcellularLocation>
</comment>
<proteinExistence type="inferred from homology"/>
<keyword evidence="3 5" id="KW-1133">Transmembrane helix</keyword>
<evidence type="ECO:0000256" key="5">
    <source>
        <dbReference type="HAMAP-Rule" id="MF_00445"/>
    </source>
</evidence>
<keyword evidence="5" id="KW-1278">Translocase</keyword>
<comment type="catalytic activity">
    <reaction evidence="5">
        <text>a quinone + NADH + 5 H(+)(in) = a quinol + NAD(+) + 4 H(+)(out)</text>
        <dbReference type="Rhea" id="RHEA:57888"/>
        <dbReference type="ChEBI" id="CHEBI:15378"/>
        <dbReference type="ChEBI" id="CHEBI:24646"/>
        <dbReference type="ChEBI" id="CHEBI:57540"/>
        <dbReference type="ChEBI" id="CHEBI:57945"/>
        <dbReference type="ChEBI" id="CHEBI:132124"/>
    </reaction>
</comment>
<keyword evidence="5" id="KW-0813">Transport</keyword>
<protein>
    <recommendedName>
        <fullName evidence="5">NADH-quinone oxidoreductase subunit N</fullName>
        <ecNumber evidence="5">7.1.1.-</ecNumber>
    </recommendedName>
    <alternativeName>
        <fullName evidence="5">NADH dehydrogenase I subunit N</fullName>
    </alternativeName>
    <alternativeName>
        <fullName evidence="5">NDH-1 subunit N</fullName>
    </alternativeName>
</protein>
<keyword evidence="4 5" id="KW-0472">Membrane</keyword>
<evidence type="ECO:0000259" key="7">
    <source>
        <dbReference type="Pfam" id="PF00361"/>
    </source>
</evidence>
<feature type="transmembrane region" description="Helical" evidence="5">
    <location>
        <begin position="239"/>
        <end position="260"/>
    </location>
</feature>
<dbReference type="EMBL" id="BSOA01000003">
    <property type="protein sequence ID" value="GLQ87024.1"/>
    <property type="molecule type" value="Genomic_DNA"/>
</dbReference>
<dbReference type="EC" id="7.1.1.-" evidence="5"/>
<keyword evidence="5" id="KW-1003">Cell membrane</keyword>
<keyword evidence="5" id="KW-0830">Ubiquinone</keyword>
<feature type="transmembrane region" description="Helical" evidence="5">
    <location>
        <begin position="325"/>
        <end position="347"/>
    </location>
</feature>
<feature type="transmembrane region" description="Helical" evidence="5">
    <location>
        <begin position="203"/>
        <end position="227"/>
    </location>
</feature>
<dbReference type="InterPro" id="IPR001750">
    <property type="entry name" value="ND/Mrp_TM"/>
</dbReference>
<dbReference type="InterPro" id="IPR010096">
    <property type="entry name" value="NADH-Q_OxRdtase_suN/2"/>
</dbReference>
<feature type="domain" description="NADH:quinone oxidoreductase/Mrp antiporter transmembrane" evidence="7">
    <location>
        <begin position="124"/>
        <end position="417"/>
    </location>
</feature>
<feature type="transmembrane region" description="Helical" evidence="5">
    <location>
        <begin position="102"/>
        <end position="122"/>
    </location>
</feature>
<evidence type="ECO:0000256" key="1">
    <source>
        <dbReference type="ARBA" id="ARBA00004127"/>
    </source>
</evidence>
<feature type="transmembrane region" description="Helical" evidence="5">
    <location>
        <begin position="159"/>
        <end position="183"/>
    </location>
</feature>
<evidence type="ECO:0000256" key="3">
    <source>
        <dbReference type="ARBA" id="ARBA00022989"/>
    </source>
</evidence>
<keyword evidence="2 5" id="KW-0812">Transmembrane</keyword>
<name>A0ABQ5X749_9GAMM</name>
<feature type="transmembrane region" description="Helical" evidence="5">
    <location>
        <begin position="403"/>
        <end position="423"/>
    </location>
</feature>
<accession>A0ABQ5X749</accession>
<feature type="transmembrane region" description="Helical" evidence="5">
    <location>
        <begin position="128"/>
        <end position="147"/>
    </location>
</feature>
<dbReference type="RefSeq" id="WP_284330449.1">
    <property type="nucleotide sequence ID" value="NZ_BSOA01000003.1"/>
</dbReference>
<feature type="transmembrane region" description="Helical" evidence="5">
    <location>
        <begin position="74"/>
        <end position="93"/>
    </location>
</feature>
<feature type="transmembrane region" description="Helical" evidence="5">
    <location>
        <begin position="368"/>
        <end position="391"/>
    </location>
</feature>
<dbReference type="NCBIfam" id="NF004442">
    <property type="entry name" value="PRK05777.1-5"/>
    <property type="match status" value="1"/>
</dbReference>
<dbReference type="HAMAP" id="MF_00445">
    <property type="entry name" value="NDH1_NuoN_1"/>
    <property type="match status" value="1"/>
</dbReference>